<dbReference type="GO" id="GO:0046677">
    <property type="term" value="P:response to antibiotic"/>
    <property type="evidence" value="ECO:0007669"/>
    <property type="project" value="UniProtKB-KW"/>
</dbReference>
<dbReference type="InterPro" id="IPR037523">
    <property type="entry name" value="VOC_core"/>
</dbReference>
<evidence type="ECO:0000256" key="3">
    <source>
        <dbReference type="ARBA" id="ARBA00023251"/>
    </source>
</evidence>
<dbReference type="EMBL" id="JACCFW010000001">
    <property type="protein sequence ID" value="NYJ73291.1"/>
    <property type="molecule type" value="Genomic_DNA"/>
</dbReference>
<protein>
    <recommendedName>
        <fullName evidence="2">Bleomycin resistance protein</fullName>
    </recommendedName>
</protein>
<dbReference type="RefSeq" id="WP_179478463.1">
    <property type="nucleotide sequence ID" value="NZ_JACCFW010000001.1"/>
</dbReference>
<evidence type="ECO:0000256" key="1">
    <source>
        <dbReference type="ARBA" id="ARBA00011051"/>
    </source>
</evidence>
<accession>A0A853DED2</accession>
<evidence type="ECO:0000313" key="6">
    <source>
        <dbReference type="EMBL" id="NYJ73291.1"/>
    </source>
</evidence>
<dbReference type="AlphaFoldDB" id="A0A853DED2"/>
<dbReference type="Gene3D" id="3.10.180.10">
    <property type="entry name" value="2,3-Dihydroxybiphenyl 1,2-Dioxygenase, domain 1"/>
    <property type="match status" value="1"/>
</dbReference>
<comment type="caution">
    <text evidence="6">The sequence shown here is derived from an EMBL/GenBank/DDBJ whole genome shotgun (WGS) entry which is preliminary data.</text>
</comment>
<dbReference type="InterPro" id="IPR000335">
    <property type="entry name" value="Bleomycin-R"/>
</dbReference>
<sequence length="200" mass="22314">MDPILDDPTLLARHPATQGPDDAARTGHVVITTTEAKALARELSGQGGISHSQVLEAAAHAAGHRDWNTFHAAAPERQDDPVGRQRVIPVLRVFDHQLAREFYCSFLGFTWRWEHQFETETPVYAEVGREGCILHLSEHHGDATPGSGVMITVPDLAAYREGLLVQRHRNARPGISRDAWGQTMTVLDPFDNRIVFWQRA</sequence>
<evidence type="ECO:0000256" key="2">
    <source>
        <dbReference type="ARBA" id="ARBA00021572"/>
    </source>
</evidence>
<proteinExistence type="inferred from homology"/>
<gene>
    <name evidence="6" type="ORF">HNR15_000254</name>
</gene>
<organism evidence="6 7">
    <name type="scientific">Allobranchiibius huperziae</name>
    <dbReference type="NCBI Taxonomy" id="1874116"/>
    <lineage>
        <taxon>Bacteria</taxon>
        <taxon>Bacillati</taxon>
        <taxon>Actinomycetota</taxon>
        <taxon>Actinomycetes</taxon>
        <taxon>Micrococcales</taxon>
        <taxon>Dermacoccaceae</taxon>
        <taxon>Allobranchiibius</taxon>
    </lineage>
</organism>
<evidence type="ECO:0000259" key="5">
    <source>
        <dbReference type="PROSITE" id="PS51819"/>
    </source>
</evidence>
<feature type="region of interest" description="Disordered" evidence="4">
    <location>
        <begin position="1"/>
        <end position="26"/>
    </location>
</feature>
<dbReference type="Pfam" id="PF19581">
    <property type="entry name" value="Glyoxalase_7"/>
    <property type="match status" value="1"/>
</dbReference>
<comment type="similarity">
    <text evidence="1">Belongs to the bleomycin resistance protein family.</text>
</comment>
<keyword evidence="7" id="KW-1185">Reference proteome</keyword>
<reference evidence="6 7" key="1">
    <citation type="submission" date="2020-07" db="EMBL/GenBank/DDBJ databases">
        <title>Sequencing the genomes of 1000 actinobacteria strains.</title>
        <authorList>
            <person name="Klenk H.-P."/>
        </authorList>
    </citation>
    <scope>NUCLEOTIDE SEQUENCE [LARGE SCALE GENOMIC DNA]</scope>
    <source>
        <strain evidence="6 7">DSM 29531</strain>
    </source>
</reference>
<name>A0A853DED2_9MICO</name>
<dbReference type="SUPFAM" id="SSF54593">
    <property type="entry name" value="Glyoxalase/Bleomycin resistance protein/Dihydroxybiphenyl dioxygenase"/>
    <property type="match status" value="1"/>
</dbReference>
<dbReference type="InterPro" id="IPR029068">
    <property type="entry name" value="Glyas_Bleomycin-R_OHBP_Dase"/>
</dbReference>
<dbReference type="PROSITE" id="PS51819">
    <property type="entry name" value="VOC"/>
    <property type="match status" value="1"/>
</dbReference>
<feature type="domain" description="VOC" evidence="5">
    <location>
        <begin position="85"/>
        <end position="199"/>
    </location>
</feature>
<evidence type="ECO:0000313" key="7">
    <source>
        <dbReference type="Proteomes" id="UP000571817"/>
    </source>
</evidence>
<evidence type="ECO:0000256" key="4">
    <source>
        <dbReference type="SAM" id="MobiDB-lite"/>
    </source>
</evidence>
<keyword evidence="3" id="KW-0046">Antibiotic resistance</keyword>
<dbReference type="Proteomes" id="UP000571817">
    <property type="component" value="Unassembled WGS sequence"/>
</dbReference>